<dbReference type="Gene3D" id="3.40.50.150">
    <property type="entry name" value="Vaccinia Virus protein VP39"/>
    <property type="match status" value="1"/>
</dbReference>
<sequence length="353" mass="40930">MSKPFTRIGFVNQVRNFEAAFNSPYFGKWGSKIGFERAVTKDILQKLDLESQYEDPSNELNIVDHNTGFNSFTYELNQHLMPRMHLILPENATLQKFWTNVKNHDPKCSSMYLLDADPKSIRHFDTEALVNNGTLSLRKETEHEVNQTLLLTGSYLQASEKPKVRSMLYFNQMSLSWFKYQRVKSLFWLRPKDCIKYLGLMGTRFRQTNSVVAAAFNDINMIACSNSAKSKTVEMAMEQYKDVIRLPNVPGQEDLVLVEFQSNHDKHSIYSLPDFTLVVHKLFMIPSSTLSNNLHFLGPGADEYFHEVLPRNMLKTKVYSLAVKDLVFVANMFYRWPFKPNTDLELYLESDKS</sequence>
<evidence type="ECO:0000256" key="3">
    <source>
        <dbReference type="ARBA" id="ARBA00022679"/>
    </source>
</evidence>
<keyword evidence="5" id="KW-0694">RNA-binding</keyword>
<dbReference type="GeneID" id="70235765"/>
<dbReference type="InterPro" id="IPR029063">
    <property type="entry name" value="SAM-dependent_MTases_sf"/>
</dbReference>
<proteinExistence type="predicted"/>
<dbReference type="GO" id="GO:0032259">
    <property type="term" value="P:methylation"/>
    <property type="evidence" value="ECO:0007669"/>
    <property type="project" value="UniProtKB-KW"/>
</dbReference>
<keyword evidence="3" id="KW-0808">Transferase</keyword>
<accession>A0A9P8P5J1</accession>
<comment type="function">
    <text evidence="6">Mitochondrial transcription factor that confers selective promoter recognition on the core subunit of the yeast mitochondrial RNA polymerase. Interacts with DNA in a non-specific manner.</text>
</comment>
<evidence type="ECO:0000256" key="1">
    <source>
        <dbReference type="ARBA" id="ARBA00013836"/>
    </source>
</evidence>
<evidence type="ECO:0000313" key="8">
    <source>
        <dbReference type="Proteomes" id="UP000769157"/>
    </source>
</evidence>
<evidence type="ECO:0000256" key="6">
    <source>
        <dbReference type="ARBA" id="ARBA00024915"/>
    </source>
</evidence>
<keyword evidence="8" id="KW-1185">Reference proteome</keyword>
<dbReference type="Proteomes" id="UP000769157">
    <property type="component" value="Unassembled WGS sequence"/>
</dbReference>
<protein>
    <recommendedName>
        <fullName evidence="1">Mitochondrial transcription factor 1</fullName>
    </recommendedName>
</protein>
<dbReference type="OrthoDB" id="16079at2759"/>
<evidence type="ECO:0000256" key="5">
    <source>
        <dbReference type="ARBA" id="ARBA00022884"/>
    </source>
</evidence>
<dbReference type="EMBL" id="JAEUBE010000295">
    <property type="protein sequence ID" value="KAH3665612.1"/>
    <property type="molecule type" value="Genomic_DNA"/>
</dbReference>
<evidence type="ECO:0000256" key="4">
    <source>
        <dbReference type="ARBA" id="ARBA00022691"/>
    </source>
</evidence>
<reference evidence="7" key="1">
    <citation type="journal article" date="2021" name="Open Biol.">
        <title>Shared evolutionary footprints suggest mitochondrial oxidative damage underlies multiple complex I losses in fungi.</title>
        <authorList>
            <person name="Schikora-Tamarit M.A."/>
            <person name="Marcet-Houben M."/>
            <person name="Nosek J."/>
            <person name="Gabaldon T."/>
        </authorList>
    </citation>
    <scope>NUCLEOTIDE SEQUENCE</scope>
    <source>
        <strain evidence="7">CBS6075</strain>
    </source>
</reference>
<keyword evidence="2" id="KW-0489">Methyltransferase</keyword>
<name>A0A9P8P5J1_9ASCO</name>
<gene>
    <name evidence="7" type="ORF">OGAPHI_003800</name>
</gene>
<dbReference type="RefSeq" id="XP_046060816.1">
    <property type="nucleotide sequence ID" value="XM_046204810.1"/>
</dbReference>
<dbReference type="GO" id="GO:0003723">
    <property type="term" value="F:RNA binding"/>
    <property type="evidence" value="ECO:0007669"/>
    <property type="project" value="UniProtKB-KW"/>
</dbReference>
<evidence type="ECO:0000256" key="2">
    <source>
        <dbReference type="ARBA" id="ARBA00022603"/>
    </source>
</evidence>
<reference evidence="7" key="2">
    <citation type="submission" date="2021-01" db="EMBL/GenBank/DDBJ databases">
        <authorList>
            <person name="Schikora-Tamarit M.A."/>
        </authorList>
    </citation>
    <scope>NUCLEOTIDE SEQUENCE</scope>
    <source>
        <strain evidence="7">CBS6075</strain>
    </source>
</reference>
<dbReference type="InterPro" id="IPR023165">
    <property type="entry name" value="rRNA_Ade_diMease-like_C"/>
</dbReference>
<dbReference type="SUPFAM" id="SSF53335">
    <property type="entry name" value="S-adenosyl-L-methionine-dependent methyltransferases"/>
    <property type="match status" value="1"/>
</dbReference>
<comment type="caution">
    <text evidence="7">The sequence shown here is derived from an EMBL/GenBank/DDBJ whole genome shotgun (WGS) entry which is preliminary data.</text>
</comment>
<dbReference type="Gene3D" id="1.10.8.100">
    <property type="entry name" value="Ribosomal RNA adenine dimethylase-like, domain 2"/>
    <property type="match status" value="1"/>
</dbReference>
<dbReference type="Pfam" id="PF00398">
    <property type="entry name" value="RrnaAD"/>
    <property type="match status" value="1"/>
</dbReference>
<dbReference type="GO" id="GO:0008168">
    <property type="term" value="F:methyltransferase activity"/>
    <property type="evidence" value="ECO:0007669"/>
    <property type="project" value="UniProtKB-KW"/>
</dbReference>
<dbReference type="AlphaFoldDB" id="A0A9P8P5J1"/>
<dbReference type="InterPro" id="IPR001737">
    <property type="entry name" value="KsgA/Erm"/>
</dbReference>
<keyword evidence="4" id="KW-0949">S-adenosyl-L-methionine</keyword>
<organism evidence="7 8">
    <name type="scientific">Ogataea philodendri</name>
    <dbReference type="NCBI Taxonomy" id="1378263"/>
    <lineage>
        <taxon>Eukaryota</taxon>
        <taxon>Fungi</taxon>
        <taxon>Dikarya</taxon>
        <taxon>Ascomycota</taxon>
        <taxon>Saccharomycotina</taxon>
        <taxon>Pichiomycetes</taxon>
        <taxon>Pichiales</taxon>
        <taxon>Pichiaceae</taxon>
        <taxon>Ogataea</taxon>
    </lineage>
</organism>
<evidence type="ECO:0000313" key="7">
    <source>
        <dbReference type="EMBL" id="KAH3665612.1"/>
    </source>
</evidence>